<proteinExistence type="inferred from homology"/>
<feature type="chain" id="PRO_5013071329" evidence="4">
    <location>
        <begin position="31"/>
        <end position="714"/>
    </location>
</feature>
<name>A0A1V9XY43_9ACAR</name>
<dbReference type="InterPro" id="IPR050767">
    <property type="entry name" value="Sel1_AlgK"/>
</dbReference>
<keyword evidence="4" id="KW-0732">Signal</keyword>
<comment type="similarity">
    <text evidence="1">Belongs to the sel-1 family.</text>
</comment>
<dbReference type="OrthoDB" id="27934at2759"/>
<dbReference type="EMBL" id="MNPL01002300">
    <property type="protein sequence ID" value="OQR78381.1"/>
    <property type="molecule type" value="Genomic_DNA"/>
</dbReference>
<dbReference type="InParanoid" id="A0A1V9XY43"/>
<dbReference type="SMART" id="SM00671">
    <property type="entry name" value="SEL1"/>
    <property type="match status" value="12"/>
</dbReference>
<dbReference type="PANTHER" id="PTHR11102:SF147">
    <property type="entry name" value="SEL1L ADAPTOR SUBUNIT OF ERAD E3 UBIQUITIN LIGASE"/>
    <property type="match status" value="1"/>
</dbReference>
<dbReference type="InterPro" id="IPR006597">
    <property type="entry name" value="Sel1-like"/>
</dbReference>
<keyword evidence="3" id="KW-0812">Transmembrane</keyword>
<evidence type="ECO:0000256" key="3">
    <source>
        <dbReference type="SAM" id="Phobius"/>
    </source>
</evidence>
<dbReference type="AlphaFoldDB" id="A0A1V9XY43"/>
<keyword evidence="3" id="KW-1133">Transmembrane helix</keyword>
<evidence type="ECO:0000256" key="2">
    <source>
        <dbReference type="SAM" id="MobiDB-lite"/>
    </source>
</evidence>
<organism evidence="5 6">
    <name type="scientific">Tropilaelaps mercedesae</name>
    <dbReference type="NCBI Taxonomy" id="418985"/>
    <lineage>
        <taxon>Eukaryota</taxon>
        <taxon>Metazoa</taxon>
        <taxon>Ecdysozoa</taxon>
        <taxon>Arthropoda</taxon>
        <taxon>Chelicerata</taxon>
        <taxon>Arachnida</taxon>
        <taxon>Acari</taxon>
        <taxon>Parasitiformes</taxon>
        <taxon>Mesostigmata</taxon>
        <taxon>Gamasina</taxon>
        <taxon>Dermanyssoidea</taxon>
        <taxon>Laelapidae</taxon>
        <taxon>Tropilaelaps</taxon>
    </lineage>
</organism>
<accession>A0A1V9XY43</accession>
<dbReference type="Proteomes" id="UP000192247">
    <property type="component" value="Unassembled WGS sequence"/>
</dbReference>
<comment type="caution">
    <text evidence="5">The sequence shown here is derived from an EMBL/GenBank/DDBJ whole genome shotgun (WGS) entry which is preliminary data.</text>
</comment>
<protein>
    <submittedName>
        <fullName evidence="5">Protein sel-11-like</fullName>
    </submittedName>
</protein>
<evidence type="ECO:0000256" key="4">
    <source>
        <dbReference type="SAM" id="SignalP"/>
    </source>
</evidence>
<feature type="signal peptide" evidence="4">
    <location>
        <begin position="1"/>
        <end position="30"/>
    </location>
</feature>
<dbReference type="InterPro" id="IPR011990">
    <property type="entry name" value="TPR-like_helical_dom_sf"/>
</dbReference>
<dbReference type="STRING" id="418985.A0A1V9XY43"/>
<feature type="region of interest" description="Disordered" evidence="2">
    <location>
        <begin position="55"/>
        <end position="80"/>
    </location>
</feature>
<evidence type="ECO:0000313" key="5">
    <source>
        <dbReference type="EMBL" id="OQR78381.1"/>
    </source>
</evidence>
<dbReference type="SUPFAM" id="SSF81901">
    <property type="entry name" value="HCP-like"/>
    <property type="match status" value="3"/>
</dbReference>
<feature type="transmembrane region" description="Helical" evidence="3">
    <location>
        <begin position="692"/>
        <end position="710"/>
    </location>
</feature>
<keyword evidence="3" id="KW-0472">Membrane</keyword>
<reference evidence="5 6" key="1">
    <citation type="journal article" date="2017" name="Gigascience">
        <title>Draft genome of the honey bee ectoparasitic mite, Tropilaelaps mercedesae, is shaped by the parasitic life history.</title>
        <authorList>
            <person name="Dong X."/>
            <person name="Armstrong S.D."/>
            <person name="Xia D."/>
            <person name="Makepeace B.L."/>
            <person name="Darby A.C."/>
            <person name="Kadowaki T."/>
        </authorList>
    </citation>
    <scope>NUCLEOTIDE SEQUENCE [LARGE SCALE GENOMIC DNA]</scope>
    <source>
        <strain evidence="5">Wuxi-XJTLU</strain>
    </source>
</reference>
<dbReference type="FunCoup" id="A0A1V9XY43">
    <property type="interactions" value="525"/>
</dbReference>
<dbReference type="PANTHER" id="PTHR11102">
    <property type="entry name" value="SEL-1-LIKE PROTEIN"/>
    <property type="match status" value="1"/>
</dbReference>
<dbReference type="Gene3D" id="1.25.40.10">
    <property type="entry name" value="Tetratricopeptide repeat domain"/>
    <property type="match status" value="2"/>
</dbReference>
<gene>
    <name evidence="5" type="ORF">BIW11_06448</name>
</gene>
<dbReference type="GO" id="GO:0005789">
    <property type="term" value="C:endoplasmic reticulum membrane"/>
    <property type="evidence" value="ECO:0007669"/>
    <property type="project" value="TreeGrafter"/>
</dbReference>
<keyword evidence="6" id="KW-1185">Reference proteome</keyword>
<sequence length="714" mass="78787">MESSGKRALRLLLFTQCVLQLLLTCRQAYGAAEGRVQLEEGGQINGEPTVETCAASSHDSESRECRGYPTSTASWTDEAPAVSNQARGDIPHSAGVGERQKEALALFESAMALLNDSNPDQDRVRAYALLSQSATIGHQPAQRMMGIAHLFGDMEAAVEFDPIRARRLLEPLAMGGDPEAQLYFGFMHSFGLAALEPSQAKAIILYTFASIGGNQLAHLALGYRHYAGLGLAQSCEKSLDHYRRVAASVEKAFTVPGGYQYTAATSTISSKLRLYDEYENPSRMLTGQLSEDLIQYYRFLADKGDVHAQVGLGHLHYQGGRGVQQNHTRALTYFLQAANTGNANAMAYLGKMFLEGGKAVQQNNEAAFKYFSMAAEKGNPVGQAGLGTMFLYGQGIPKDHDRALRYLMMAANQGLVHGQFELGNMFYHGFGVERNYKIALKYYQQASSGGHVLALYNLGMMNAQGIGVDQRSCQNAVILFKAVSEQGRSTLLELSRAYDIYKVGGKRVDEALVRYGFLAELGYEPAQSNAAFILDRAEARLFSDQNASYTKAFTYWARAASQGYVTARLKLGDYHYYGYGTPVDFTQSAFHYRVAAESESNPQAMFNLAYMHEQGYGLPKDIYLAKRYYDLAATTSYEAKIPVMLAQLKLAIVYGKEYLDLLGYWSTDTQTSDDAFSSTAFLSLQKSFALELNLYIIGLLFIFTAVMAYLQRIL</sequence>
<dbReference type="GO" id="GO:0036503">
    <property type="term" value="P:ERAD pathway"/>
    <property type="evidence" value="ECO:0007669"/>
    <property type="project" value="TreeGrafter"/>
</dbReference>
<evidence type="ECO:0000313" key="6">
    <source>
        <dbReference type="Proteomes" id="UP000192247"/>
    </source>
</evidence>
<dbReference type="Pfam" id="PF08238">
    <property type="entry name" value="Sel1"/>
    <property type="match status" value="12"/>
</dbReference>
<evidence type="ECO:0000256" key="1">
    <source>
        <dbReference type="ARBA" id="ARBA00038101"/>
    </source>
</evidence>